<gene>
    <name evidence="6" type="primary">rsmH</name>
    <name evidence="8" type="ORF">AEAE_0714</name>
</gene>
<evidence type="ECO:0000313" key="9">
    <source>
        <dbReference type="Proteomes" id="UP000228976"/>
    </source>
</evidence>
<dbReference type="GO" id="GO:0070475">
    <property type="term" value="P:rRNA base methylation"/>
    <property type="evidence" value="ECO:0007669"/>
    <property type="project" value="UniProtKB-UniRule"/>
</dbReference>
<evidence type="ECO:0000256" key="5">
    <source>
        <dbReference type="ARBA" id="ARBA00022691"/>
    </source>
</evidence>
<dbReference type="PANTHER" id="PTHR11265">
    <property type="entry name" value="S-ADENOSYL-METHYLTRANSFERASE MRAW"/>
    <property type="match status" value="1"/>
</dbReference>
<dbReference type="Gene3D" id="1.10.150.170">
    <property type="entry name" value="Putative methyltransferase TM0872, insert domain"/>
    <property type="match status" value="1"/>
</dbReference>
<comment type="similarity">
    <text evidence="1 6">Belongs to the methyltransferase superfamily. RsmH family.</text>
</comment>
<evidence type="ECO:0000256" key="1">
    <source>
        <dbReference type="ARBA" id="ARBA00010396"/>
    </source>
</evidence>
<dbReference type="Proteomes" id="UP000228976">
    <property type="component" value="Unassembled WGS sequence"/>
</dbReference>
<name>A0A261FBE0_9BIFI</name>
<dbReference type="PANTHER" id="PTHR11265:SF0">
    <property type="entry name" value="12S RRNA N4-METHYLCYTIDINE METHYLTRANSFERASE"/>
    <property type="match status" value="1"/>
</dbReference>
<dbReference type="SUPFAM" id="SSF53335">
    <property type="entry name" value="S-adenosyl-L-methionine-dependent methyltransferases"/>
    <property type="match status" value="1"/>
</dbReference>
<dbReference type="NCBIfam" id="TIGR00006">
    <property type="entry name" value="16S rRNA (cytosine(1402)-N(4))-methyltransferase RsmH"/>
    <property type="match status" value="1"/>
</dbReference>
<organism evidence="8 9">
    <name type="scientific">Aeriscardovia aeriphila</name>
    <dbReference type="NCBI Taxonomy" id="218139"/>
    <lineage>
        <taxon>Bacteria</taxon>
        <taxon>Bacillati</taxon>
        <taxon>Actinomycetota</taxon>
        <taxon>Actinomycetes</taxon>
        <taxon>Bifidobacteriales</taxon>
        <taxon>Bifidobacteriaceae</taxon>
        <taxon>Aeriscardovia</taxon>
    </lineage>
</organism>
<dbReference type="InterPro" id="IPR029063">
    <property type="entry name" value="SAM-dependent_MTases_sf"/>
</dbReference>
<dbReference type="AlphaFoldDB" id="A0A261FBE0"/>
<evidence type="ECO:0000256" key="6">
    <source>
        <dbReference type="HAMAP-Rule" id="MF_01007"/>
    </source>
</evidence>
<dbReference type="InterPro" id="IPR002903">
    <property type="entry name" value="RsmH"/>
</dbReference>
<comment type="subcellular location">
    <subcellularLocation>
        <location evidence="6">Cytoplasm</location>
    </subcellularLocation>
</comment>
<evidence type="ECO:0000256" key="4">
    <source>
        <dbReference type="ARBA" id="ARBA00022679"/>
    </source>
</evidence>
<feature type="binding site" evidence="6">
    <location>
        <position position="84"/>
    </location>
    <ligand>
        <name>S-adenosyl-L-methionine</name>
        <dbReference type="ChEBI" id="CHEBI:59789"/>
    </ligand>
</feature>
<dbReference type="Pfam" id="PF01795">
    <property type="entry name" value="Methyltransf_5"/>
    <property type="match status" value="1"/>
</dbReference>
<feature type="binding site" evidence="6">
    <location>
        <position position="132"/>
    </location>
    <ligand>
        <name>S-adenosyl-L-methionine</name>
        <dbReference type="ChEBI" id="CHEBI:59789"/>
    </ligand>
</feature>
<feature type="region of interest" description="Disordered" evidence="7">
    <location>
        <begin position="359"/>
        <end position="412"/>
    </location>
</feature>
<keyword evidence="9" id="KW-1185">Reference proteome</keyword>
<dbReference type="HAMAP" id="MF_01007">
    <property type="entry name" value="16SrRNA_methyltr_H"/>
    <property type="match status" value="1"/>
</dbReference>
<protein>
    <recommendedName>
        <fullName evidence="6">Ribosomal RNA small subunit methyltransferase H</fullName>
        <ecNumber evidence="6">2.1.1.199</ecNumber>
    </recommendedName>
    <alternativeName>
        <fullName evidence="6">16S rRNA m(4)C1402 methyltransferase</fullName>
    </alternativeName>
    <alternativeName>
        <fullName evidence="6">rRNA (cytosine-N(4)-)-methyltransferase RsmH</fullName>
    </alternativeName>
</protein>
<sequence>MAVKKSMAAIRAQQTLAPAALEHAQQAENVADSIHAPVLLNECVDLLVPHMGPGKVIVDCTLGLAGHAEAFLRANPDFHLVGIDRDEEALRLAARRLEPFAGRFTLVHNSFMHFEEVLDELGIDKVDAAFLDLGLSSLQIDERDRGFTYSADAPLDMRMDVEQKLTAADIVATYSVDQLAQIFTIYGQEKFAYRIARAIVELRESAPIERTSQLVELVDHVVPRRNRPAGNPAKRVFQALRIEVNGELEQLASTLPQIARRLNIGGAIVVESYHSLEDRITKSFFRMGQIIDAPAGLPIVPEEYQPYFTDLTHGAQLADEREITINPRSASVRLRATELIREIPEHAHADFEQWLEGKGLGLKPTAPRKSSLRNSSARKSASRAPGGQHSSTTGRRRENTSAQATSKQRRGR</sequence>
<feature type="compositionally biased region" description="Low complexity" evidence="7">
    <location>
        <begin position="368"/>
        <end position="384"/>
    </location>
</feature>
<feature type="binding site" evidence="6">
    <location>
        <begin position="65"/>
        <end position="67"/>
    </location>
    <ligand>
        <name>S-adenosyl-L-methionine</name>
        <dbReference type="ChEBI" id="CHEBI:59789"/>
    </ligand>
</feature>
<dbReference type="GO" id="GO:0005737">
    <property type="term" value="C:cytoplasm"/>
    <property type="evidence" value="ECO:0007669"/>
    <property type="project" value="UniProtKB-SubCell"/>
</dbReference>
<keyword evidence="2 6" id="KW-0698">rRNA processing</keyword>
<feature type="binding site" evidence="6">
    <location>
        <position position="139"/>
    </location>
    <ligand>
        <name>S-adenosyl-L-methionine</name>
        <dbReference type="ChEBI" id="CHEBI:59789"/>
    </ligand>
</feature>
<comment type="catalytic activity">
    <reaction evidence="6">
        <text>cytidine(1402) in 16S rRNA + S-adenosyl-L-methionine = N(4)-methylcytidine(1402) in 16S rRNA + S-adenosyl-L-homocysteine + H(+)</text>
        <dbReference type="Rhea" id="RHEA:42928"/>
        <dbReference type="Rhea" id="RHEA-COMP:10286"/>
        <dbReference type="Rhea" id="RHEA-COMP:10287"/>
        <dbReference type="ChEBI" id="CHEBI:15378"/>
        <dbReference type="ChEBI" id="CHEBI:57856"/>
        <dbReference type="ChEBI" id="CHEBI:59789"/>
        <dbReference type="ChEBI" id="CHEBI:74506"/>
        <dbReference type="ChEBI" id="CHEBI:82748"/>
        <dbReference type="EC" id="2.1.1.199"/>
    </reaction>
</comment>
<keyword evidence="3 6" id="KW-0489">Methyltransferase</keyword>
<comment type="function">
    <text evidence="6">Specifically methylates the N4 position of cytidine in position 1402 (C1402) of 16S rRNA.</text>
</comment>
<dbReference type="SUPFAM" id="SSF81799">
    <property type="entry name" value="Putative methyltransferase TM0872, insert domain"/>
    <property type="match status" value="1"/>
</dbReference>
<proteinExistence type="inferred from homology"/>
<dbReference type="Gene3D" id="3.40.50.150">
    <property type="entry name" value="Vaccinia Virus protein VP39"/>
    <property type="match status" value="1"/>
</dbReference>
<evidence type="ECO:0000313" key="8">
    <source>
        <dbReference type="EMBL" id="OZG56226.1"/>
    </source>
</evidence>
<dbReference type="RefSeq" id="WP_244569611.1">
    <property type="nucleotide sequence ID" value="NZ_JACBYZ010000001.1"/>
</dbReference>
<evidence type="ECO:0000256" key="3">
    <source>
        <dbReference type="ARBA" id="ARBA00022603"/>
    </source>
</evidence>
<dbReference type="InterPro" id="IPR023397">
    <property type="entry name" value="SAM-dep_MeTrfase_MraW_recog"/>
</dbReference>
<keyword evidence="5 6" id="KW-0949">S-adenosyl-L-methionine</keyword>
<evidence type="ECO:0000256" key="7">
    <source>
        <dbReference type="SAM" id="MobiDB-lite"/>
    </source>
</evidence>
<evidence type="ECO:0000256" key="2">
    <source>
        <dbReference type="ARBA" id="ARBA00022552"/>
    </source>
</evidence>
<keyword evidence="4 6" id="KW-0808">Transferase</keyword>
<dbReference type="EMBL" id="MWWU01000002">
    <property type="protein sequence ID" value="OZG56226.1"/>
    <property type="molecule type" value="Genomic_DNA"/>
</dbReference>
<dbReference type="GO" id="GO:0071424">
    <property type="term" value="F:rRNA (cytosine-N4-)-methyltransferase activity"/>
    <property type="evidence" value="ECO:0007669"/>
    <property type="project" value="UniProtKB-UniRule"/>
</dbReference>
<feature type="binding site" evidence="6">
    <location>
        <position position="111"/>
    </location>
    <ligand>
        <name>S-adenosyl-L-methionine</name>
        <dbReference type="ChEBI" id="CHEBI:59789"/>
    </ligand>
</feature>
<dbReference type="EC" id="2.1.1.199" evidence="6"/>
<reference evidence="8 9" key="1">
    <citation type="journal article" date="2017" name="BMC Genomics">
        <title>Comparative genomic and phylogenomic analyses of the Bifidobacteriaceae family.</title>
        <authorList>
            <person name="Lugli G.A."/>
            <person name="Milani C."/>
            <person name="Turroni F."/>
            <person name="Duranti S."/>
            <person name="Mancabelli L."/>
            <person name="Mangifesta M."/>
            <person name="Ferrario C."/>
            <person name="Modesto M."/>
            <person name="Mattarelli P."/>
            <person name="Jiri K."/>
            <person name="van Sinderen D."/>
            <person name="Ventura M."/>
        </authorList>
    </citation>
    <scope>NUCLEOTIDE SEQUENCE [LARGE SCALE GENOMIC DNA]</scope>
    <source>
        <strain evidence="8 9">LMG 21773</strain>
    </source>
</reference>
<comment type="caution">
    <text evidence="8">The sequence shown here is derived from an EMBL/GenBank/DDBJ whole genome shotgun (WGS) entry which is preliminary data.</text>
</comment>
<accession>A0A261FBE0</accession>
<keyword evidence="6" id="KW-0963">Cytoplasm</keyword>
<dbReference type="CDD" id="cd02440">
    <property type="entry name" value="AdoMet_MTases"/>
    <property type="match status" value="1"/>
</dbReference>